<dbReference type="GO" id="GO:0015970">
    <property type="term" value="P:guanosine tetraphosphate biosynthetic process"/>
    <property type="evidence" value="ECO:0007669"/>
    <property type="project" value="UniProtKB-UniPathway"/>
</dbReference>
<dbReference type="Proteomes" id="UP000236311">
    <property type="component" value="Unassembled WGS sequence"/>
</dbReference>
<dbReference type="Gene3D" id="3.30.460.10">
    <property type="entry name" value="Beta Polymerase, domain 2"/>
    <property type="match status" value="1"/>
</dbReference>
<evidence type="ECO:0000313" key="4">
    <source>
        <dbReference type="Proteomes" id="UP000236311"/>
    </source>
</evidence>
<dbReference type="EMBL" id="OFSM01000001">
    <property type="protein sequence ID" value="SOY27581.1"/>
    <property type="molecule type" value="Genomic_DNA"/>
</dbReference>
<dbReference type="PANTHER" id="PTHR47837:SF2">
    <property type="entry name" value="GTP PYROPHOSPHOKINASE YWAC"/>
    <property type="match status" value="1"/>
</dbReference>
<evidence type="ECO:0000313" key="3">
    <source>
        <dbReference type="EMBL" id="SOY27581.1"/>
    </source>
</evidence>
<dbReference type="UniPathway" id="UPA00908">
    <property type="reaction ID" value="UER00884"/>
</dbReference>
<keyword evidence="3" id="KW-0808">Transferase</keyword>
<dbReference type="RefSeq" id="WP_103237687.1">
    <property type="nucleotide sequence ID" value="NZ_JANJZD010000016.1"/>
</dbReference>
<keyword evidence="4" id="KW-1185">Reference proteome</keyword>
<gene>
    <name evidence="3" type="primary">ywaC_1</name>
    <name evidence="3" type="ORF">AMURIS_00285</name>
</gene>
<evidence type="ECO:0000259" key="2">
    <source>
        <dbReference type="SMART" id="SM00954"/>
    </source>
</evidence>
<dbReference type="InterPro" id="IPR052366">
    <property type="entry name" value="GTP_Pyrophosphokinase"/>
</dbReference>
<dbReference type="Pfam" id="PF04607">
    <property type="entry name" value="RelA_SpoT"/>
    <property type="match status" value="1"/>
</dbReference>
<dbReference type="GO" id="GO:0016301">
    <property type="term" value="F:kinase activity"/>
    <property type="evidence" value="ECO:0007669"/>
    <property type="project" value="UniProtKB-KW"/>
</dbReference>
<dbReference type="GO" id="GO:0008728">
    <property type="term" value="F:GTP diphosphokinase activity"/>
    <property type="evidence" value="ECO:0007669"/>
    <property type="project" value="UniProtKB-EC"/>
</dbReference>
<dbReference type="InterPro" id="IPR043519">
    <property type="entry name" value="NT_sf"/>
</dbReference>
<keyword evidence="3" id="KW-0418">Kinase</keyword>
<dbReference type="SMART" id="SM00954">
    <property type="entry name" value="RelA_SpoT"/>
    <property type="match status" value="1"/>
</dbReference>
<dbReference type="SUPFAM" id="SSF81301">
    <property type="entry name" value="Nucleotidyltransferase"/>
    <property type="match status" value="1"/>
</dbReference>
<organism evidence="3 4">
    <name type="scientific">Acetatifactor muris</name>
    <dbReference type="NCBI Taxonomy" id="879566"/>
    <lineage>
        <taxon>Bacteria</taxon>
        <taxon>Bacillati</taxon>
        <taxon>Bacillota</taxon>
        <taxon>Clostridia</taxon>
        <taxon>Lachnospirales</taxon>
        <taxon>Lachnospiraceae</taxon>
        <taxon>Acetatifactor</taxon>
    </lineage>
</organism>
<dbReference type="InterPro" id="IPR007685">
    <property type="entry name" value="RelA_SpoT"/>
</dbReference>
<feature type="domain" description="RelA/SpoT" evidence="2">
    <location>
        <begin position="16"/>
        <end position="96"/>
    </location>
</feature>
<evidence type="ECO:0000256" key="1">
    <source>
        <dbReference type="ARBA" id="ARBA00004976"/>
    </source>
</evidence>
<proteinExistence type="predicted"/>
<sequence length="96" mass="11127">MPGEQEAYVPVKSCQSRIKSAESMRKKLQARGLKTNLHSAPNDVYDAVGIRIICGFVDDVYKIAAWIEKRKEFEILQCKDYFVKDLKKIWKVYSIV</sequence>
<dbReference type="EC" id="2.7.6.5" evidence="3"/>
<dbReference type="PANTHER" id="PTHR47837">
    <property type="entry name" value="GTP PYROPHOSPHOKINASE YJBM"/>
    <property type="match status" value="1"/>
</dbReference>
<dbReference type="AlphaFoldDB" id="A0A2K4ZAV8"/>
<protein>
    <submittedName>
        <fullName evidence="3">GTP pyrophosphokinase YwaC</fullName>
        <ecNumber evidence="3">2.7.6.5</ecNumber>
    </submittedName>
</protein>
<accession>A0A2K4ZAV8</accession>
<reference evidence="3 4" key="1">
    <citation type="submission" date="2018-01" db="EMBL/GenBank/DDBJ databases">
        <authorList>
            <person name="Gaut B.S."/>
            <person name="Morton B.R."/>
            <person name="Clegg M.T."/>
            <person name="Duvall M.R."/>
        </authorList>
    </citation>
    <scope>NUCLEOTIDE SEQUENCE [LARGE SCALE GENOMIC DNA]</scope>
    <source>
        <strain evidence="3">GP69</strain>
    </source>
</reference>
<comment type="pathway">
    <text evidence="1">Purine metabolism; ppGpp biosynthesis; ppGpp from GTP: step 1/2.</text>
</comment>
<name>A0A2K4ZAV8_9FIRM</name>